<dbReference type="Proteomes" id="UP000595814">
    <property type="component" value="Chromosome"/>
</dbReference>
<keyword evidence="2" id="KW-1185">Reference proteome</keyword>
<sequence length="119" mass="13703">MNCKKILSENGSFIDKDTSLKVFENLPIDEDIYDLADFYKLFADSTRLKILIALEEEELCVSDLATILDMGQSAISHQLRVLKQGRLVKNRRDGKVIYYQLDDDHIKEIISSGLDHIRE</sequence>
<gene>
    <name evidence="1" type="ORF">JFY71_03245</name>
</gene>
<organism evidence="1 2">
    <name type="scientific">Miniphocaeibacter halophilus</name>
    <dbReference type="NCBI Taxonomy" id="2931922"/>
    <lineage>
        <taxon>Bacteria</taxon>
        <taxon>Bacillati</taxon>
        <taxon>Bacillota</taxon>
        <taxon>Tissierellia</taxon>
        <taxon>Tissierellales</taxon>
        <taxon>Peptoniphilaceae</taxon>
        <taxon>Miniphocaeibacter</taxon>
    </lineage>
</organism>
<protein>
    <submittedName>
        <fullName evidence="1">Helix-turn-helix transcriptional regulator</fullName>
    </submittedName>
</protein>
<reference evidence="1 2" key="1">
    <citation type="journal article" date="2022" name="Int. J. Syst. Evol. Microbiol.">
        <title>Miniphocaeibacter halophilus sp. nov., an ammonium-tolerant acetate-producing bacterium isolated from a biogas system.</title>
        <authorList>
            <person name="Schnurer A."/>
            <person name="Singh A."/>
            <person name="Bi S."/>
            <person name="Qiao W."/>
            <person name="Westerholm M."/>
        </authorList>
    </citation>
    <scope>NUCLEOTIDE SEQUENCE [LARGE SCALE GENOMIC DNA]</scope>
    <source>
        <strain evidence="1 2">AMB_01</strain>
    </source>
</reference>
<proteinExistence type="predicted"/>
<dbReference type="EMBL" id="CP066744">
    <property type="protein sequence ID" value="QQK08569.1"/>
    <property type="molecule type" value="Genomic_DNA"/>
</dbReference>
<name>A0AC61MZK1_9FIRM</name>
<evidence type="ECO:0000313" key="2">
    <source>
        <dbReference type="Proteomes" id="UP000595814"/>
    </source>
</evidence>
<accession>A0AC61MZK1</accession>
<evidence type="ECO:0000313" key="1">
    <source>
        <dbReference type="EMBL" id="QQK08569.1"/>
    </source>
</evidence>